<dbReference type="OMA" id="NHNMAPA"/>
<dbReference type="InterPro" id="IPR001478">
    <property type="entry name" value="PDZ"/>
</dbReference>
<evidence type="ECO:0000256" key="3">
    <source>
        <dbReference type="ARBA" id="ARBA00022833"/>
    </source>
</evidence>
<dbReference type="Proteomes" id="UP000694389">
    <property type="component" value="Unassembled WGS sequence"/>
</dbReference>
<dbReference type="GO" id="GO:0004842">
    <property type="term" value="F:ubiquitin-protein transferase activity"/>
    <property type="evidence" value="ECO:0007669"/>
    <property type="project" value="TreeGrafter"/>
</dbReference>
<feature type="region of interest" description="Disordered" evidence="5">
    <location>
        <begin position="207"/>
        <end position="242"/>
    </location>
</feature>
<dbReference type="CDD" id="cd06680">
    <property type="entry name" value="PDZ4_LNX1_2-like"/>
    <property type="match status" value="1"/>
</dbReference>
<dbReference type="CDD" id="cd06677">
    <property type="entry name" value="PDZ1_LNX1_2-like"/>
    <property type="match status" value="1"/>
</dbReference>
<dbReference type="Gene3D" id="3.30.40.10">
    <property type="entry name" value="Zinc/RING finger domain, C3HC4 (zinc finger)"/>
    <property type="match status" value="1"/>
</dbReference>
<dbReference type="SMART" id="SM00184">
    <property type="entry name" value="RING"/>
    <property type="match status" value="1"/>
</dbReference>
<organism evidence="8 9">
    <name type="scientific">Dicentrarchus labrax</name>
    <name type="common">European seabass</name>
    <name type="synonym">Morone labrax</name>
    <dbReference type="NCBI Taxonomy" id="13489"/>
    <lineage>
        <taxon>Eukaryota</taxon>
        <taxon>Metazoa</taxon>
        <taxon>Chordata</taxon>
        <taxon>Craniata</taxon>
        <taxon>Vertebrata</taxon>
        <taxon>Euteleostomi</taxon>
        <taxon>Actinopterygii</taxon>
        <taxon>Neopterygii</taxon>
        <taxon>Teleostei</taxon>
        <taxon>Neoteleostei</taxon>
        <taxon>Acanthomorphata</taxon>
        <taxon>Eupercaria</taxon>
        <taxon>Moronidae</taxon>
        <taxon>Dicentrarchus</taxon>
    </lineage>
</organism>
<dbReference type="InterPro" id="IPR013083">
    <property type="entry name" value="Znf_RING/FYVE/PHD"/>
</dbReference>
<feature type="region of interest" description="Disordered" evidence="5">
    <location>
        <begin position="165"/>
        <end position="188"/>
    </location>
</feature>
<evidence type="ECO:0000313" key="9">
    <source>
        <dbReference type="Proteomes" id="UP000694389"/>
    </source>
</evidence>
<dbReference type="Pfam" id="PF13920">
    <property type="entry name" value="zf-C3HC4_3"/>
    <property type="match status" value="1"/>
</dbReference>
<sequence>MSIQEESTQPEVATAAMAEASAPPLSPSAYGLLSPPPDLCGSCGHSHQLEENHEYLYKDEVDDDLVCHICLQPLIRPLDTPCGHTYCQECLTSFLLESDFCPVCRTPLMLQSCRKPSLLVHKLLDKLTVACPFSDHCTETLPRGELEDHIKSRCKGASHYGLSADRKRRSQEGECTDSTSELTIATLPNDGPTSAAVALLSDEPGLVNPAFDPSMEDNSQSGSTTSLAARSSTKKSEFRNFDRSSVRSRSFRRLNRAFSVLRRTKSGNAVSNETSEERDNARNSSVPQEVLALPQLHHLIPDGELTSIKITRADPSEPLAISIVGGNETPLVRILIQDIYREGVIARDGRLLPGDMILKVNGIDISNVPHCYAVATLKQPCQLLRLTVLREQHHRYRSHSHSHPHGHGHGHDVAGGHPSHGPHHPLRDDSIHVVLNKNTPDEQLGIKLVRRPEEHGVYIFHLLEGGLAARDGQLCIGDRVLAINGHDLRYGAPEHAALLIQASEEGVHFIVSRQICLPTPDILQEAPWGMDGPPPYSPVDIEQTLLDSCQKPACYEKTVTLTKEPYDSLGMTVAGGMSSRGWDLPIYVTNVDSDGVVGQEGSIRKGDILLNVNGVDLTGVTRGEAVANLKNTSSPVVLKVLEMRPPEDSLQECTLPPCLTPSPTDSTKSPLPNDDHSPLWVSWLQLPRHLYCCKDIVLRRSTSGSLGFSIVGGQEEVNCNQSFFIRSIVEGTPAYNDGRIRCGDILLEVNGKSTWGMTHTALVRLLKELRGRITLTIVSWPGSLL</sequence>
<dbReference type="GO" id="GO:0005737">
    <property type="term" value="C:cytoplasm"/>
    <property type="evidence" value="ECO:0007669"/>
    <property type="project" value="TreeGrafter"/>
</dbReference>
<dbReference type="InterPro" id="IPR036034">
    <property type="entry name" value="PDZ_sf"/>
</dbReference>
<dbReference type="PROSITE" id="PS00518">
    <property type="entry name" value="ZF_RING_1"/>
    <property type="match status" value="1"/>
</dbReference>
<dbReference type="GeneID" id="127350060"/>
<evidence type="ECO:0000259" key="7">
    <source>
        <dbReference type="PROSITE" id="PS50106"/>
    </source>
</evidence>
<dbReference type="FunFam" id="2.30.42.10:FF:000081">
    <property type="entry name" value="Ligand of Numb protein X 2"/>
    <property type="match status" value="1"/>
</dbReference>
<dbReference type="CDD" id="cd06679">
    <property type="entry name" value="PDZ3_LNX1_2-like"/>
    <property type="match status" value="1"/>
</dbReference>
<dbReference type="InterPro" id="IPR051342">
    <property type="entry name" value="PDZ_scaffold"/>
</dbReference>
<feature type="region of interest" description="Disordered" evidence="5">
    <location>
        <begin position="265"/>
        <end position="286"/>
    </location>
</feature>
<feature type="domain" description="PDZ" evidence="7">
    <location>
        <begin position="432"/>
        <end position="515"/>
    </location>
</feature>
<feature type="compositionally biased region" description="Low complexity" evidence="5">
    <location>
        <begin position="653"/>
        <end position="667"/>
    </location>
</feature>
<feature type="compositionally biased region" description="Basic residues" evidence="5">
    <location>
        <begin position="397"/>
        <end position="408"/>
    </location>
</feature>
<dbReference type="CTD" id="84708"/>
<dbReference type="PANTHER" id="PTHR19964:SF14">
    <property type="entry name" value="E3 UBIQUITIN-PROTEIN LIGASE LNX"/>
    <property type="match status" value="1"/>
</dbReference>
<feature type="compositionally biased region" description="Polar residues" evidence="5">
    <location>
        <begin position="216"/>
        <end position="231"/>
    </location>
</feature>
<evidence type="ECO:0000259" key="6">
    <source>
        <dbReference type="PROSITE" id="PS50089"/>
    </source>
</evidence>
<name>A0A8C4GWS6_DICLA</name>
<feature type="region of interest" description="Disordered" evidence="5">
    <location>
        <begin position="652"/>
        <end position="672"/>
    </location>
</feature>
<evidence type="ECO:0000256" key="5">
    <source>
        <dbReference type="SAM" id="MobiDB-lite"/>
    </source>
</evidence>
<dbReference type="InterPro" id="IPR001841">
    <property type="entry name" value="Znf_RING"/>
</dbReference>
<feature type="domain" description="RING-type" evidence="6">
    <location>
        <begin position="67"/>
        <end position="105"/>
    </location>
</feature>
<gene>
    <name evidence="8" type="primary">lnx1</name>
</gene>
<dbReference type="GO" id="GO:0006511">
    <property type="term" value="P:ubiquitin-dependent protein catabolic process"/>
    <property type="evidence" value="ECO:0007669"/>
    <property type="project" value="TreeGrafter"/>
</dbReference>
<dbReference type="Ensembl" id="ENSDLAT00005035942.2">
    <property type="protein sequence ID" value="ENSDLAP00005033684.2"/>
    <property type="gene ID" value="ENSDLAG00005015045.2"/>
</dbReference>
<dbReference type="SUPFAM" id="SSF57850">
    <property type="entry name" value="RING/U-box"/>
    <property type="match status" value="1"/>
</dbReference>
<dbReference type="SMART" id="SM00228">
    <property type="entry name" value="PDZ"/>
    <property type="match status" value="4"/>
</dbReference>
<evidence type="ECO:0000313" key="8">
    <source>
        <dbReference type="Ensembl" id="ENSDLAP00005033684.2"/>
    </source>
</evidence>
<dbReference type="GeneTree" id="ENSGT00940000158757"/>
<dbReference type="OrthoDB" id="438726at2759"/>
<evidence type="ECO:0000256" key="2">
    <source>
        <dbReference type="ARBA" id="ARBA00022771"/>
    </source>
</evidence>
<keyword evidence="1" id="KW-0479">Metal-binding</keyword>
<dbReference type="RefSeq" id="XP_051232245.1">
    <property type="nucleotide sequence ID" value="XM_051376285.1"/>
</dbReference>
<dbReference type="Pfam" id="PF00595">
    <property type="entry name" value="PDZ"/>
    <property type="match status" value="4"/>
</dbReference>
<accession>A0A8C4GWS6</accession>
<proteinExistence type="predicted"/>
<dbReference type="PROSITE" id="PS50089">
    <property type="entry name" value="ZF_RING_2"/>
    <property type="match status" value="1"/>
</dbReference>
<feature type="region of interest" description="Disordered" evidence="5">
    <location>
        <begin position="397"/>
        <end position="428"/>
    </location>
</feature>
<keyword evidence="9" id="KW-1185">Reference proteome</keyword>
<dbReference type="AlphaFoldDB" id="A0A8C4GWS6"/>
<feature type="domain" description="PDZ" evidence="7">
    <location>
        <begin position="307"/>
        <end position="392"/>
    </location>
</feature>
<protein>
    <submittedName>
        <fullName evidence="8">Ligand of numb-protein X 1</fullName>
    </submittedName>
</protein>
<keyword evidence="2 4" id="KW-0863">Zinc-finger</keyword>
<feature type="domain" description="PDZ" evidence="7">
    <location>
        <begin position="558"/>
        <end position="644"/>
    </location>
</feature>
<dbReference type="SUPFAM" id="SSF50156">
    <property type="entry name" value="PDZ domain-like"/>
    <property type="match status" value="4"/>
</dbReference>
<feature type="domain" description="PDZ" evidence="7">
    <location>
        <begin position="695"/>
        <end position="781"/>
    </location>
</feature>
<reference evidence="8" key="2">
    <citation type="submission" date="2025-09" db="UniProtKB">
        <authorList>
            <consortium name="Ensembl"/>
        </authorList>
    </citation>
    <scope>IDENTIFICATION</scope>
</reference>
<reference evidence="8" key="1">
    <citation type="submission" date="2025-08" db="UniProtKB">
        <authorList>
            <consortium name="Ensembl"/>
        </authorList>
    </citation>
    <scope>IDENTIFICATION</scope>
</reference>
<dbReference type="Gene3D" id="2.30.42.10">
    <property type="match status" value="4"/>
</dbReference>
<dbReference type="CDD" id="cd16779">
    <property type="entry name" value="mRING-HC-C3HC3D_LNX1"/>
    <property type="match status" value="1"/>
</dbReference>
<dbReference type="GO" id="GO:0008270">
    <property type="term" value="F:zinc ion binding"/>
    <property type="evidence" value="ECO:0007669"/>
    <property type="project" value="UniProtKB-KW"/>
</dbReference>
<evidence type="ECO:0000256" key="4">
    <source>
        <dbReference type="PROSITE-ProRule" id="PRU00175"/>
    </source>
</evidence>
<dbReference type="InterPro" id="IPR017907">
    <property type="entry name" value="Znf_RING_CS"/>
</dbReference>
<dbReference type="PANTHER" id="PTHR19964">
    <property type="entry name" value="MULTIPLE PDZ DOMAIN PROTEIN"/>
    <property type="match status" value="1"/>
</dbReference>
<dbReference type="CDD" id="cd06678">
    <property type="entry name" value="PDZ2_LNX1_2-like"/>
    <property type="match status" value="1"/>
</dbReference>
<evidence type="ECO:0000256" key="1">
    <source>
        <dbReference type="ARBA" id="ARBA00022723"/>
    </source>
</evidence>
<keyword evidence="3" id="KW-0862">Zinc</keyword>
<dbReference type="FunFam" id="2.30.42.10:FF:000164">
    <property type="entry name" value="Ligand of numb-protein X 2"/>
    <property type="match status" value="1"/>
</dbReference>
<dbReference type="PROSITE" id="PS50106">
    <property type="entry name" value="PDZ"/>
    <property type="match status" value="4"/>
</dbReference>